<keyword evidence="3" id="KW-1185">Reference proteome</keyword>
<evidence type="ECO:0000313" key="3">
    <source>
        <dbReference type="Proteomes" id="UP000245119"/>
    </source>
</evidence>
<feature type="region of interest" description="Disordered" evidence="1">
    <location>
        <begin position="1"/>
        <end position="77"/>
    </location>
</feature>
<feature type="compositionally biased region" description="Basic and acidic residues" evidence="1">
    <location>
        <begin position="50"/>
        <end position="69"/>
    </location>
</feature>
<comment type="caution">
    <text evidence="2">The sequence shown here is derived from an EMBL/GenBank/DDBJ whole genome shotgun (WGS) entry which is preliminary data.</text>
</comment>
<proteinExistence type="predicted"/>
<reference evidence="2 3" key="1">
    <citation type="submission" date="2018-04" db="EMBL/GenBank/DDBJ databases">
        <title>The genome of golden apple snail Pomacea canaliculata provides insight into stress tolerance and invasive adaptation.</title>
        <authorList>
            <person name="Liu C."/>
            <person name="Liu B."/>
            <person name="Ren Y."/>
            <person name="Zhang Y."/>
            <person name="Wang H."/>
            <person name="Li S."/>
            <person name="Jiang F."/>
            <person name="Yin L."/>
            <person name="Zhang G."/>
            <person name="Qian W."/>
            <person name="Fan W."/>
        </authorList>
    </citation>
    <scope>NUCLEOTIDE SEQUENCE [LARGE SCALE GENOMIC DNA]</scope>
    <source>
        <strain evidence="2">SZHN2017</strain>
        <tissue evidence="2">Muscle</tissue>
    </source>
</reference>
<organism evidence="2 3">
    <name type="scientific">Pomacea canaliculata</name>
    <name type="common">Golden apple snail</name>
    <dbReference type="NCBI Taxonomy" id="400727"/>
    <lineage>
        <taxon>Eukaryota</taxon>
        <taxon>Metazoa</taxon>
        <taxon>Spiralia</taxon>
        <taxon>Lophotrochozoa</taxon>
        <taxon>Mollusca</taxon>
        <taxon>Gastropoda</taxon>
        <taxon>Caenogastropoda</taxon>
        <taxon>Architaenioglossa</taxon>
        <taxon>Ampullarioidea</taxon>
        <taxon>Ampullariidae</taxon>
        <taxon>Pomacea</taxon>
    </lineage>
</organism>
<sequence>MAEIGGFPDPSSAVSEDKTAEALYSRTRPLDTLTRGELTTFKPCPVQKGTGEDEFLKEKEWGKEADMSHKGSHSTKA</sequence>
<dbReference type="EMBL" id="PZQS01000004">
    <property type="protein sequence ID" value="PVD31624.1"/>
    <property type="molecule type" value="Genomic_DNA"/>
</dbReference>
<evidence type="ECO:0000313" key="2">
    <source>
        <dbReference type="EMBL" id="PVD31624.1"/>
    </source>
</evidence>
<evidence type="ECO:0000256" key="1">
    <source>
        <dbReference type="SAM" id="MobiDB-lite"/>
    </source>
</evidence>
<dbReference type="Proteomes" id="UP000245119">
    <property type="component" value="Linkage Group LG4"/>
</dbReference>
<dbReference type="AlphaFoldDB" id="A0A2T7PDX3"/>
<gene>
    <name evidence="2" type="ORF">C0Q70_07041</name>
</gene>
<protein>
    <submittedName>
        <fullName evidence="2">Uncharacterized protein</fullName>
    </submittedName>
</protein>
<accession>A0A2T7PDX3</accession>
<name>A0A2T7PDX3_POMCA</name>